<dbReference type="PANTHER" id="PTHR42981">
    <property type="entry name" value="PYRUVATE DEHYDROGENASE [UBIQUINONE]"/>
    <property type="match status" value="1"/>
</dbReference>
<dbReference type="Pfam" id="PF02776">
    <property type="entry name" value="TPP_enzyme_N"/>
    <property type="match status" value="1"/>
</dbReference>
<dbReference type="InterPro" id="IPR011766">
    <property type="entry name" value="TPP_enzyme_TPP-bd"/>
</dbReference>
<dbReference type="Pfam" id="PF00205">
    <property type="entry name" value="TPP_enzyme_M"/>
    <property type="match status" value="1"/>
</dbReference>
<dbReference type="CDD" id="cd07039">
    <property type="entry name" value="TPP_PYR_POX"/>
    <property type="match status" value="1"/>
</dbReference>
<dbReference type="PANTHER" id="PTHR42981:SF2">
    <property type="entry name" value="PYRUVATE DEHYDROGENASE [UBIQUINONE]"/>
    <property type="match status" value="1"/>
</dbReference>
<keyword evidence="2 3" id="KW-0786">Thiamine pyrophosphate</keyword>
<dbReference type="GO" id="GO:0000287">
    <property type="term" value="F:magnesium ion binding"/>
    <property type="evidence" value="ECO:0007669"/>
    <property type="project" value="InterPro"/>
</dbReference>
<feature type="region of interest" description="Disordered" evidence="4">
    <location>
        <begin position="330"/>
        <end position="366"/>
    </location>
</feature>
<feature type="domain" description="Thiamine pyrophosphate enzyme central" evidence="5">
    <location>
        <begin position="196"/>
        <end position="326"/>
    </location>
</feature>
<comment type="similarity">
    <text evidence="1 3">Belongs to the TPP enzyme family.</text>
</comment>
<dbReference type="InterPro" id="IPR047210">
    <property type="entry name" value="TPP_PYR_POXB-like"/>
</dbReference>
<evidence type="ECO:0000259" key="7">
    <source>
        <dbReference type="Pfam" id="PF02776"/>
    </source>
</evidence>
<keyword evidence="9" id="KW-1185">Reference proteome</keyword>
<feature type="compositionally biased region" description="Low complexity" evidence="4">
    <location>
        <begin position="347"/>
        <end position="359"/>
    </location>
</feature>
<feature type="domain" description="Thiamine pyrophosphate enzyme TPP-binding" evidence="6">
    <location>
        <begin position="412"/>
        <end position="567"/>
    </location>
</feature>
<feature type="region of interest" description="Disordered" evidence="4">
    <location>
        <begin position="576"/>
        <end position="600"/>
    </location>
</feature>
<dbReference type="SUPFAM" id="SSF52518">
    <property type="entry name" value="Thiamin diphosphate-binding fold (THDP-binding)"/>
    <property type="match status" value="2"/>
</dbReference>
<accession>A0A1X9LQR8</accession>
<dbReference type="InterPro" id="IPR047211">
    <property type="entry name" value="POXB-like"/>
</dbReference>
<sequence>MATVSDAIVQRLGEWGVDRIFGYSGDGINAFVEAIAASGDLDFVQARHEEAAAFMAVGHSKYSGTVGVMTSTQGPGAIHLLNGLYDAKLDGVPVVAIIGQQDRSTLGSAYMQEVNLERLFADVASEYLQTVQTPEQVPLVIDRAFRAALATRSPAVVILPHDVQKADAPELPHEHGILHSAVGYSAPRVVPHVDDLARAVEVLSASERPLLFVGRGARGAQDEVVAVAEALGAGIVTSLLGKPYVDERLPFAAGTMGHLGTTASARLLAECDGLLLVGCDDPWTEFYPAPGQAAAVQIDIDGRVIGNRYPVAVGLIGDAAETLAALLARLPDSPPDSRPETEPAPAPATRTADGTGADPEAGSWRATVEREVASWREVARRRAATPADPVNPEAVLAALDPHLTAETLLALDVGSVVYWYARQLHLPHGVEAHVSGRLASMGCGVPYGLAAKLADPTRPVIVLAGDGGMQMLGNAELVTLARMWPRWADPRFVVCVLDNGDLAEVSWEQREMESAPRYPASQDLPAFPFAGYAESLGLRGVRVDDPTALDDAWREALAADRPTVLQVVTDRNVPLLPPFPQGEQKLQSMHEGLAREGASGAAAARLLDEYASHERR</sequence>
<proteinExistence type="inferred from homology"/>
<dbReference type="AlphaFoldDB" id="A0A1X9LQR8"/>
<evidence type="ECO:0000259" key="5">
    <source>
        <dbReference type="Pfam" id="PF00205"/>
    </source>
</evidence>
<dbReference type="InterPro" id="IPR012001">
    <property type="entry name" value="Thiamin_PyroP_enz_TPP-bd_dom"/>
</dbReference>
<dbReference type="Gene3D" id="3.40.50.1220">
    <property type="entry name" value="TPP-binding domain"/>
    <property type="match status" value="1"/>
</dbReference>
<dbReference type="RefSeq" id="WP_085020806.1">
    <property type="nucleotide sequence ID" value="NZ_BMHD01000001.1"/>
</dbReference>
<dbReference type="InterPro" id="IPR012000">
    <property type="entry name" value="Thiamin_PyroP_enz_cen_dom"/>
</dbReference>
<evidence type="ECO:0000256" key="1">
    <source>
        <dbReference type="ARBA" id="ARBA00007812"/>
    </source>
</evidence>
<dbReference type="InterPro" id="IPR029035">
    <property type="entry name" value="DHS-like_NAD/FAD-binding_dom"/>
</dbReference>
<dbReference type="Proteomes" id="UP000192775">
    <property type="component" value="Chromosome"/>
</dbReference>
<evidence type="ECO:0000256" key="2">
    <source>
        <dbReference type="ARBA" id="ARBA00023052"/>
    </source>
</evidence>
<dbReference type="STRING" id="1619308.B5808_16630"/>
<gene>
    <name evidence="8" type="ORF">B5808_16630</name>
</gene>
<evidence type="ECO:0000313" key="9">
    <source>
        <dbReference type="Proteomes" id="UP000192775"/>
    </source>
</evidence>
<dbReference type="EMBL" id="CP020715">
    <property type="protein sequence ID" value="ARJ06668.1"/>
    <property type="molecule type" value="Genomic_DNA"/>
</dbReference>
<dbReference type="GO" id="GO:0003824">
    <property type="term" value="F:catalytic activity"/>
    <property type="evidence" value="ECO:0007669"/>
    <property type="project" value="InterPro"/>
</dbReference>
<dbReference type="Gene3D" id="3.40.50.970">
    <property type="match status" value="2"/>
</dbReference>
<dbReference type="InterPro" id="IPR000399">
    <property type="entry name" value="TPP-bd_CS"/>
</dbReference>
<evidence type="ECO:0000256" key="3">
    <source>
        <dbReference type="RuleBase" id="RU362132"/>
    </source>
</evidence>
<organism evidence="8 9">
    <name type="scientific">Cnuibacter physcomitrellae</name>
    <dbReference type="NCBI Taxonomy" id="1619308"/>
    <lineage>
        <taxon>Bacteria</taxon>
        <taxon>Bacillati</taxon>
        <taxon>Actinomycetota</taxon>
        <taxon>Actinomycetes</taxon>
        <taxon>Micrococcales</taxon>
        <taxon>Microbacteriaceae</taxon>
        <taxon>Cnuibacter</taxon>
    </lineage>
</organism>
<protein>
    <submittedName>
        <fullName evidence="8">Thiamine pyrophosphate-binding protein</fullName>
    </submittedName>
</protein>
<dbReference type="Pfam" id="PF02775">
    <property type="entry name" value="TPP_enzyme_C"/>
    <property type="match status" value="1"/>
</dbReference>
<reference evidence="8 9" key="1">
    <citation type="submission" date="2017-04" db="EMBL/GenBank/DDBJ databases">
        <authorList>
            <person name="Afonso C.L."/>
            <person name="Miller P.J."/>
            <person name="Scott M.A."/>
            <person name="Spackman E."/>
            <person name="Goraichik I."/>
            <person name="Dimitrov K.M."/>
            <person name="Suarez D.L."/>
            <person name="Swayne D.E."/>
        </authorList>
    </citation>
    <scope>NUCLEOTIDE SEQUENCE [LARGE SCALE GENOMIC DNA]</scope>
    <source>
        <strain evidence="9">XA(T)</strain>
    </source>
</reference>
<evidence type="ECO:0000313" key="8">
    <source>
        <dbReference type="EMBL" id="ARJ06668.1"/>
    </source>
</evidence>
<name>A0A1X9LQR8_9MICO</name>
<evidence type="ECO:0000256" key="4">
    <source>
        <dbReference type="SAM" id="MobiDB-lite"/>
    </source>
</evidence>
<feature type="domain" description="Thiamine pyrophosphate enzyme N-terminal TPP-binding" evidence="7">
    <location>
        <begin position="3"/>
        <end position="115"/>
    </location>
</feature>
<dbReference type="KEGG" id="cphy:B5808_16630"/>
<dbReference type="InterPro" id="IPR029061">
    <property type="entry name" value="THDP-binding"/>
</dbReference>
<evidence type="ECO:0000259" key="6">
    <source>
        <dbReference type="Pfam" id="PF02775"/>
    </source>
</evidence>
<dbReference type="SUPFAM" id="SSF52467">
    <property type="entry name" value="DHS-like NAD/FAD-binding domain"/>
    <property type="match status" value="1"/>
</dbReference>
<dbReference type="PROSITE" id="PS00187">
    <property type="entry name" value="TPP_ENZYMES"/>
    <property type="match status" value="1"/>
</dbReference>
<dbReference type="GO" id="GO:0030976">
    <property type="term" value="F:thiamine pyrophosphate binding"/>
    <property type="evidence" value="ECO:0007669"/>
    <property type="project" value="InterPro"/>
</dbReference>